<protein>
    <submittedName>
        <fullName evidence="1">Uncharacterized protein</fullName>
    </submittedName>
</protein>
<evidence type="ECO:0000313" key="1">
    <source>
        <dbReference type="EMBL" id="GLW95781.1"/>
    </source>
</evidence>
<organism evidence="1 2">
    <name type="scientific">Actinokineospora globicatena</name>
    <dbReference type="NCBI Taxonomy" id="103729"/>
    <lineage>
        <taxon>Bacteria</taxon>
        <taxon>Bacillati</taxon>
        <taxon>Actinomycetota</taxon>
        <taxon>Actinomycetes</taxon>
        <taxon>Pseudonocardiales</taxon>
        <taxon>Pseudonocardiaceae</taxon>
        <taxon>Actinokineospora</taxon>
    </lineage>
</organism>
<evidence type="ECO:0000313" key="2">
    <source>
        <dbReference type="Proteomes" id="UP001165042"/>
    </source>
</evidence>
<keyword evidence="2" id="KW-1185">Reference proteome</keyword>
<sequence>MLWGSGHDRLLAFVYRCVGCCVPDQRVVGDLTVEVVASLHGRPDLNRDQGRARVVARLVEALTPYANPDEIQAGVRFAAWLDQTPRSGVDPHARVVAVRGFTRHLPVLA</sequence>
<accession>A0A9W6VDY9</accession>
<dbReference type="AlphaFoldDB" id="A0A9W6VDY9"/>
<dbReference type="Proteomes" id="UP001165042">
    <property type="component" value="Unassembled WGS sequence"/>
</dbReference>
<dbReference type="EMBL" id="BSSD01000016">
    <property type="protein sequence ID" value="GLW95781.1"/>
    <property type="molecule type" value="Genomic_DNA"/>
</dbReference>
<proteinExistence type="predicted"/>
<name>A0A9W6VDY9_9PSEU</name>
<gene>
    <name evidence="1" type="ORF">Aglo03_65970</name>
</gene>
<dbReference type="RefSeq" id="WP_285613481.1">
    <property type="nucleotide sequence ID" value="NZ_BSSD01000016.1"/>
</dbReference>
<reference evidence="1" key="1">
    <citation type="submission" date="2023-02" db="EMBL/GenBank/DDBJ databases">
        <title>Actinokineospora globicatena NBRC 15670.</title>
        <authorList>
            <person name="Ichikawa N."/>
            <person name="Sato H."/>
            <person name="Tonouchi N."/>
        </authorList>
    </citation>
    <scope>NUCLEOTIDE SEQUENCE</scope>
    <source>
        <strain evidence="1">NBRC 15670</strain>
    </source>
</reference>
<comment type="caution">
    <text evidence="1">The sequence shown here is derived from an EMBL/GenBank/DDBJ whole genome shotgun (WGS) entry which is preliminary data.</text>
</comment>